<dbReference type="EMBL" id="AP018449">
    <property type="protein sequence ID" value="BBB90510.1"/>
    <property type="molecule type" value="Genomic_DNA"/>
</dbReference>
<evidence type="ECO:0000313" key="1">
    <source>
        <dbReference type="EMBL" id="BBB90510.1"/>
    </source>
</evidence>
<dbReference type="Proteomes" id="UP000276437">
    <property type="component" value="Chromosome"/>
</dbReference>
<sequence length="389" mass="41805">MVDMEKGSLSRRDFLRVTAGAASTLAVMSAIPAVSYGAAKAGTANIKAISLAECQALSPVDMANKSVLVKESYQFLLATSREISDAKLRGAVTEIIENPVPKVAAQYTAAGDREKLRKELLANGLLQESVTAENLLPPLPAAGRKPQPFESAPGSGYASHHSYPGGLPVHTALNVRSSLGLYNGYINTDALYLDKDVVIAAQLLHDLHKPWVFQWQDDASSLPEFTIAGTGAHHILSIAESIYRGLPAKVIVAQASAHDNPGTPEEEARVVNYLKAGAIIAGKDPVRLGLLAAGGKTIPLPRAIETFVTNLGDHDWVISVPAVKWAIPLLENIAKSDYKLSDRDLQGKPFYSFRNYVFSQLTIMGVHQLNFSQGEKAVREAVRNLVVPV</sequence>
<dbReference type="KEGG" id="mana:MAMMFC1_01161"/>
<gene>
    <name evidence="1" type="ORF">MAMMFC1_01161</name>
</gene>
<name>A0A348AHG2_9FIRM</name>
<organism evidence="1 2">
    <name type="scientific">Methylomusa anaerophila</name>
    <dbReference type="NCBI Taxonomy" id="1930071"/>
    <lineage>
        <taxon>Bacteria</taxon>
        <taxon>Bacillati</taxon>
        <taxon>Bacillota</taxon>
        <taxon>Negativicutes</taxon>
        <taxon>Selenomonadales</taxon>
        <taxon>Sporomusaceae</taxon>
        <taxon>Methylomusa</taxon>
    </lineage>
</organism>
<reference evidence="1 2" key="1">
    <citation type="journal article" date="2018" name="Int. J. Syst. Evol. Microbiol.">
        <title>Methylomusa anaerophila gen. nov., sp. nov., an anaerobic methanol-utilizing bacterium isolated from a microbial fuel cell.</title>
        <authorList>
            <person name="Amano N."/>
            <person name="Yamamuro A."/>
            <person name="Miyahara M."/>
            <person name="Kouzuma A."/>
            <person name="Abe T."/>
            <person name="Watanabe K."/>
        </authorList>
    </citation>
    <scope>NUCLEOTIDE SEQUENCE [LARGE SCALE GENOMIC DNA]</scope>
    <source>
        <strain evidence="1 2">MMFC1</strain>
    </source>
</reference>
<evidence type="ECO:0000313" key="2">
    <source>
        <dbReference type="Proteomes" id="UP000276437"/>
    </source>
</evidence>
<dbReference type="AlphaFoldDB" id="A0A348AHG2"/>
<keyword evidence="2" id="KW-1185">Reference proteome</keyword>
<accession>A0A348AHG2</accession>
<dbReference type="InterPro" id="IPR006311">
    <property type="entry name" value="TAT_signal"/>
</dbReference>
<proteinExistence type="predicted"/>
<dbReference type="RefSeq" id="WP_197723924.1">
    <property type="nucleotide sequence ID" value="NZ_AP018449.1"/>
</dbReference>
<dbReference type="PROSITE" id="PS51318">
    <property type="entry name" value="TAT"/>
    <property type="match status" value="1"/>
</dbReference>
<protein>
    <submittedName>
        <fullName evidence="1">Uncharacterized protein</fullName>
    </submittedName>
</protein>